<feature type="compositionally biased region" description="Basic and acidic residues" evidence="1">
    <location>
        <begin position="105"/>
        <end position="120"/>
    </location>
</feature>
<feature type="region of interest" description="Disordered" evidence="1">
    <location>
        <begin position="85"/>
        <end position="120"/>
    </location>
</feature>
<keyword evidence="3" id="KW-1185">Reference proteome</keyword>
<dbReference type="EMBL" id="AAHK01006927">
    <property type="protein sequence ID" value="EAN80839.1"/>
    <property type="molecule type" value="Genomic_DNA"/>
</dbReference>
<dbReference type="InParanoid" id="Q4CKN6"/>
<reference evidence="2 3" key="1">
    <citation type="journal article" date="2005" name="Science">
        <title>The genome sequence of Trypanosoma cruzi, etiologic agent of Chagas disease.</title>
        <authorList>
            <person name="El-Sayed N.M."/>
            <person name="Myler P.J."/>
            <person name="Bartholomeu D.C."/>
            <person name="Nilsson D."/>
            <person name="Aggarwal G."/>
            <person name="Tran A.N."/>
            <person name="Ghedin E."/>
            <person name="Worthey E.A."/>
            <person name="Delcher A.L."/>
            <person name="Blandin G."/>
            <person name="Westenberger S.J."/>
            <person name="Caler E."/>
            <person name="Cerqueira G.C."/>
            <person name="Branche C."/>
            <person name="Haas B."/>
            <person name="Anupama A."/>
            <person name="Arner E."/>
            <person name="Aslund L."/>
            <person name="Attipoe P."/>
            <person name="Bontempi E."/>
            <person name="Bringaud F."/>
            <person name="Burton P."/>
            <person name="Cadag E."/>
            <person name="Campbell D.A."/>
            <person name="Carrington M."/>
            <person name="Crabtree J."/>
            <person name="Darban H."/>
            <person name="da Silveira J.F."/>
            <person name="de Jong P."/>
            <person name="Edwards K."/>
            <person name="Englund P.T."/>
            <person name="Fazelina G."/>
            <person name="Feldblyum T."/>
            <person name="Ferella M."/>
            <person name="Frasch A.C."/>
            <person name="Gull K."/>
            <person name="Horn D."/>
            <person name="Hou L."/>
            <person name="Huang Y."/>
            <person name="Kindlund E."/>
            <person name="Klingbeil M."/>
            <person name="Kluge S."/>
            <person name="Koo H."/>
            <person name="Lacerda D."/>
            <person name="Levin M.J."/>
            <person name="Lorenzi H."/>
            <person name="Louie T."/>
            <person name="Machado C.R."/>
            <person name="McCulloch R."/>
            <person name="McKenna A."/>
            <person name="Mizuno Y."/>
            <person name="Mottram J.C."/>
            <person name="Nelson S."/>
            <person name="Ochaya S."/>
            <person name="Osoegawa K."/>
            <person name="Pai G."/>
            <person name="Parsons M."/>
            <person name="Pentony M."/>
            <person name="Pettersson U."/>
            <person name="Pop M."/>
            <person name="Ramirez J.L."/>
            <person name="Rinta J."/>
            <person name="Robertson L."/>
            <person name="Salzberg S.L."/>
            <person name="Sanchez D.O."/>
            <person name="Seyler A."/>
            <person name="Sharma R."/>
            <person name="Shetty J."/>
            <person name="Simpson A.J."/>
            <person name="Sisk E."/>
            <person name="Tammi M.T."/>
            <person name="Tarleton R."/>
            <person name="Teixeira S."/>
            <person name="Van Aken S."/>
            <person name="Vogt C."/>
            <person name="Ward P.N."/>
            <person name="Wickstead B."/>
            <person name="Wortman J."/>
            <person name="White O."/>
            <person name="Fraser C.M."/>
            <person name="Stuart K.D."/>
            <person name="Andersson B."/>
        </authorList>
    </citation>
    <scope>NUCLEOTIDE SEQUENCE [LARGE SCALE GENOMIC DNA]</scope>
    <source>
        <strain evidence="2 3">CL Brener</strain>
    </source>
</reference>
<feature type="non-terminal residue" evidence="2">
    <location>
        <position position="1"/>
    </location>
</feature>
<dbReference type="SMR" id="Q4CKN6"/>
<dbReference type="AlphaFoldDB" id="Q4CKN6"/>
<dbReference type="GeneID" id="3531445"/>
<dbReference type="Proteomes" id="UP000002296">
    <property type="component" value="Unassembled WGS sequence"/>
</dbReference>
<comment type="caution">
    <text evidence="2">The sequence shown here is derived from an EMBL/GenBank/DDBJ whole genome shotgun (WGS) entry which is preliminary data.</text>
</comment>
<evidence type="ECO:0000313" key="3">
    <source>
        <dbReference type="Proteomes" id="UP000002296"/>
    </source>
</evidence>
<sequence>EQQQQQQQQQQRVKSEARMRDVAAALEEAFAIMDALQAEKDAVLLEKKTREASYEAELRIRVAETEGLTATLQELREQVSLLRKHRSLHGSSQRYELADESPGNSEDHDGERGEETPKSS</sequence>
<accession>Q4CKN6</accession>
<organism evidence="2 3">
    <name type="scientific">Trypanosoma cruzi (strain CL Brener)</name>
    <dbReference type="NCBI Taxonomy" id="353153"/>
    <lineage>
        <taxon>Eukaryota</taxon>
        <taxon>Discoba</taxon>
        <taxon>Euglenozoa</taxon>
        <taxon>Kinetoplastea</taxon>
        <taxon>Metakinetoplastina</taxon>
        <taxon>Trypanosomatida</taxon>
        <taxon>Trypanosomatidae</taxon>
        <taxon>Trypanosoma</taxon>
        <taxon>Schizotrypanum</taxon>
    </lineage>
</organism>
<name>Q4CKN6_TRYCC</name>
<protein>
    <submittedName>
        <fullName evidence="2">Uncharacterized protein</fullName>
    </submittedName>
</protein>
<evidence type="ECO:0000313" key="2">
    <source>
        <dbReference type="EMBL" id="EAN80839.1"/>
    </source>
</evidence>
<proteinExistence type="predicted"/>
<dbReference type="PaxDb" id="353153-Q4CKN6"/>
<gene>
    <name evidence="2" type="ORF">Tc00.1047053490165.19</name>
</gene>
<dbReference type="RefSeq" id="XP_802285.1">
    <property type="nucleotide sequence ID" value="XM_797192.1"/>
</dbReference>
<evidence type="ECO:0000256" key="1">
    <source>
        <dbReference type="SAM" id="MobiDB-lite"/>
    </source>
</evidence>
<dbReference type="KEGG" id="tcr:490165.19"/>